<dbReference type="InterPro" id="IPR016024">
    <property type="entry name" value="ARM-type_fold"/>
</dbReference>
<evidence type="ECO:0000313" key="3">
    <source>
        <dbReference type="Proteomes" id="UP000237755"/>
    </source>
</evidence>
<dbReference type="RefSeq" id="WP_104474998.1">
    <property type="nucleotide sequence ID" value="NZ_MPZN01000017.1"/>
</dbReference>
<evidence type="ECO:0008006" key="4">
    <source>
        <dbReference type="Google" id="ProtNLM"/>
    </source>
</evidence>
<keyword evidence="3" id="KW-1185">Reference proteome</keyword>
<comment type="caution">
    <text evidence="2">The sequence shown here is derived from an EMBL/GenBank/DDBJ whole genome shotgun (WGS) entry which is preliminary data.</text>
</comment>
<organism evidence="2 3">
    <name type="scientific">Microterricola pindariensis</name>
    <dbReference type="NCBI Taxonomy" id="478010"/>
    <lineage>
        <taxon>Bacteria</taxon>
        <taxon>Bacillati</taxon>
        <taxon>Actinomycetota</taxon>
        <taxon>Actinomycetes</taxon>
        <taxon>Micrococcales</taxon>
        <taxon>Microbacteriaceae</taxon>
        <taxon>Microterricola</taxon>
    </lineage>
</organism>
<feature type="region of interest" description="Disordered" evidence="1">
    <location>
        <begin position="1"/>
        <end position="26"/>
    </location>
</feature>
<evidence type="ECO:0000256" key="1">
    <source>
        <dbReference type="SAM" id="MobiDB-lite"/>
    </source>
</evidence>
<evidence type="ECO:0000313" key="2">
    <source>
        <dbReference type="EMBL" id="PPL19207.1"/>
    </source>
</evidence>
<accession>A0ABX5AWD2</accession>
<proteinExistence type="predicted"/>
<sequence length="188" mass="20841">MERSDGWLSDADFERRPDRIDPEKDSFSVDEAPILADLRAAGFEFDSVDALRESGTRSVDAIPVLFGWLPRIENSRVKMSVVRALSVPWARPAANRALVAEFIRDAPRDPFAGWLIGSALSVTADSSIAEQLIELLGTPRYGMARQMLPYALATVKAAGIRDRIEPYLEHPNSLVRRLAKKALLKLPA</sequence>
<protein>
    <recommendedName>
        <fullName evidence="4">HEAT repeat domain-containing protein</fullName>
    </recommendedName>
</protein>
<dbReference type="InterPro" id="IPR011989">
    <property type="entry name" value="ARM-like"/>
</dbReference>
<dbReference type="EMBL" id="MPZN01000017">
    <property type="protein sequence ID" value="PPL19207.1"/>
    <property type="molecule type" value="Genomic_DNA"/>
</dbReference>
<name>A0ABX5AWD2_9MICO</name>
<dbReference type="Proteomes" id="UP000237755">
    <property type="component" value="Unassembled WGS sequence"/>
</dbReference>
<gene>
    <name evidence="2" type="ORF">GY24_07025</name>
</gene>
<dbReference type="Gene3D" id="1.25.10.10">
    <property type="entry name" value="Leucine-rich Repeat Variant"/>
    <property type="match status" value="1"/>
</dbReference>
<feature type="compositionally biased region" description="Basic and acidic residues" evidence="1">
    <location>
        <begin position="12"/>
        <end position="26"/>
    </location>
</feature>
<dbReference type="SUPFAM" id="SSF48371">
    <property type="entry name" value="ARM repeat"/>
    <property type="match status" value="1"/>
</dbReference>
<reference evidence="2 3" key="1">
    <citation type="journal article" date="2008" name="Int. J. Syst. Evol. Microbiol.">
        <title>Leifsonia pindariensis sp. nov., isolated from the Pindari glacier of the Indian Himalayas, and emended description of the genus Leifsonia.</title>
        <authorList>
            <person name="Reddy G.S."/>
            <person name="Prabagaran S.R."/>
            <person name="Shivaji S."/>
        </authorList>
    </citation>
    <scope>NUCLEOTIDE SEQUENCE [LARGE SCALE GENOMIC DNA]</scope>
    <source>
        <strain evidence="2 3">PON 10</strain>
    </source>
</reference>